<name>A0AAD8QP46_LOLMU</name>
<dbReference type="SUPFAM" id="SSF49599">
    <property type="entry name" value="TRAF domain-like"/>
    <property type="match status" value="1"/>
</dbReference>
<dbReference type="CDD" id="cd18280">
    <property type="entry name" value="BTB_POZ_BPM_plant"/>
    <property type="match status" value="1"/>
</dbReference>
<dbReference type="GO" id="GO:0016567">
    <property type="term" value="P:protein ubiquitination"/>
    <property type="evidence" value="ECO:0007669"/>
    <property type="project" value="InterPro"/>
</dbReference>
<dbReference type="PROSITE" id="PS50097">
    <property type="entry name" value="BTB"/>
    <property type="match status" value="1"/>
</dbReference>
<comment type="similarity">
    <text evidence="2">Belongs to the Tdpoz family.</text>
</comment>
<dbReference type="InterPro" id="IPR008974">
    <property type="entry name" value="TRAF-like"/>
</dbReference>
<dbReference type="InterPro" id="IPR000210">
    <property type="entry name" value="BTB/POZ_dom"/>
</dbReference>
<evidence type="ECO:0000256" key="3">
    <source>
        <dbReference type="SAM" id="MobiDB-lite"/>
    </source>
</evidence>
<feature type="domain" description="BTB" evidence="4">
    <location>
        <begin position="646"/>
        <end position="713"/>
    </location>
</feature>
<dbReference type="InterPro" id="IPR004242">
    <property type="entry name" value="Transposase_21"/>
</dbReference>
<evidence type="ECO:0000259" key="5">
    <source>
        <dbReference type="PROSITE" id="PS50144"/>
    </source>
</evidence>
<dbReference type="CDD" id="cd00121">
    <property type="entry name" value="MATH"/>
    <property type="match status" value="1"/>
</dbReference>
<evidence type="ECO:0000259" key="4">
    <source>
        <dbReference type="PROSITE" id="PS50097"/>
    </source>
</evidence>
<evidence type="ECO:0008006" key="8">
    <source>
        <dbReference type="Google" id="ProtNLM"/>
    </source>
</evidence>
<dbReference type="PANTHER" id="PTHR26379">
    <property type="entry name" value="BTB/POZ AND MATH DOMAIN-CONTAINING PROTEIN 1"/>
    <property type="match status" value="1"/>
</dbReference>
<protein>
    <recommendedName>
        <fullName evidence="8">BTB domain-containing protein</fullName>
    </recommendedName>
</protein>
<keyword evidence="7" id="KW-1185">Reference proteome</keyword>
<dbReference type="PROSITE" id="PS50144">
    <property type="entry name" value="MATH"/>
    <property type="match status" value="1"/>
</dbReference>
<comment type="pathway">
    <text evidence="1">Protein modification; protein ubiquitination.</text>
</comment>
<dbReference type="InterPro" id="IPR045005">
    <property type="entry name" value="BPM1-6"/>
</dbReference>
<dbReference type="InterPro" id="IPR056423">
    <property type="entry name" value="BACK_BPM_SPOP"/>
</dbReference>
<organism evidence="6 7">
    <name type="scientific">Lolium multiflorum</name>
    <name type="common">Italian ryegrass</name>
    <name type="synonym">Lolium perenne subsp. multiflorum</name>
    <dbReference type="NCBI Taxonomy" id="4521"/>
    <lineage>
        <taxon>Eukaryota</taxon>
        <taxon>Viridiplantae</taxon>
        <taxon>Streptophyta</taxon>
        <taxon>Embryophyta</taxon>
        <taxon>Tracheophyta</taxon>
        <taxon>Spermatophyta</taxon>
        <taxon>Magnoliopsida</taxon>
        <taxon>Liliopsida</taxon>
        <taxon>Poales</taxon>
        <taxon>Poaceae</taxon>
        <taxon>BOP clade</taxon>
        <taxon>Pooideae</taxon>
        <taxon>Poodae</taxon>
        <taxon>Poeae</taxon>
        <taxon>Poeae Chloroplast Group 2 (Poeae type)</taxon>
        <taxon>Loliodinae</taxon>
        <taxon>Loliinae</taxon>
        <taxon>Lolium</taxon>
    </lineage>
</organism>
<feature type="compositionally biased region" description="Acidic residues" evidence="3">
    <location>
        <begin position="87"/>
        <end position="96"/>
    </location>
</feature>
<dbReference type="Gene3D" id="2.60.210.10">
    <property type="entry name" value="Apoptosis, Tumor Necrosis Factor Receptor Associated Protein 2, Chain A"/>
    <property type="match status" value="1"/>
</dbReference>
<evidence type="ECO:0000313" key="7">
    <source>
        <dbReference type="Proteomes" id="UP001231189"/>
    </source>
</evidence>
<feature type="domain" description="MATH" evidence="5">
    <location>
        <begin position="488"/>
        <end position="617"/>
    </location>
</feature>
<dbReference type="Pfam" id="PF00651">
    <property type="entry name" value="BTB"/>
    <property type="match status" value="1"/>
</dbReference>
<dbReference type="InterPro" id="IPR011333">
    <property type="entry name" value="SKP1/BTB/POZ_sf"/>
</dbReference>
<dbReference type="Gene3D" id="1.25.40.420">
    <property type="match status" value="1"/>
</dbReference>
<dbReference type="SUPFAM" id="SSF54695">
    <property type="entry name" value="POZ domain"/>
    <property type="match status" value="1"/>
</dbReference>
<comment type="caution">
    <text evidence="6">The sequence shown here is derived from an EMBL/GenBank/DDBJ whole genome shotgun (WGS) entry which is preliminary data.</text>
</comment>
<dbReference type="Pfam" id="PF24570">
    <property type="entry name" value="BACK_BPM_SPOP"/>
    <property type="match status" value="1"/>
</dbReference>
<sequence length="813" mass="90570">MVDGEAVRHKGERIARVVRHESNKEFRVWEGDNAKFESNSLRNSAAAGAVAAAARWPSPTTSPLVTAVVGVPPRPSKGSAVHRLADDEPSLADDEPSPSPDEPLALFRRAPALSHDEPLRISRWTDAGLQQELEGFPNTKGVAEFMQFVRLSAANDDQLDMEDKEVHLKPDMDMEVNPRLDMEVNLRLDMEVMQGHTMLVESEPQGAGKDTIFAELIEEAKRAASDGGTMSRFSLTVKLLQAKSYYRISNVAFNAILLILALQYPTSSIPKSYEEALSIIGRLGLGYDSIHVCPNNCVLFRKDYAKENNCPKCKASRWKDADGRRQIPEKVLRHFPLIPRLQRMFLSKEQSKEVQWHKLKRQDVENDLSHPADGDAWKDFDNIHKDFAAARNIRLGLATDGFNPYGNMSNSYSMWPVFVVPYNLPPWACMDQSNFMLALLIPGPSSPGKDFDVFMEPLMEELQELWKVSKRAKTTRSVPLTAMAGSGFLKFRVDYENNKDLPVGEGVHSDIVSAGGHLWRIECYPNGIGTLAGGELSLFFKHMSKSGTGRVEGIFEAFLMDRDGVPSTTAVGRTDVFKLAGNASGKCDNRGWIWFVNRTDLEENYVKDGHITFVCAVLVISDSPIPVPSSDIGIHLGSLLDRMEGTDVSFTIDGETFLAHRAVLAARSPVFRAELFGSMAEAKMPSITLHDITPAAFRVMLQFVYTDALPGEDELGDSPVEMFQDLLAVADRYALDRLKLMCAQKLWDNLSVDTVATTLAFAETYNCQELKDICFDFFALEKNFKEAVFTDGFALLLQKYPCICAELKEKVKT</sequence>
<reference evidence="6" key="1">
    <citation type="submission" date="2023-07" db="EMBL/GenBank/DDBJ databases">
        <title>A chromosome-level genome assembly of Lolium multiflorum.</title>
        <authorList>
            <person name="Chen Y."/>
            <person name="Copetti D."/>
            <person name="Kolliker R."/>
            <person name="Studer B."/>
        </authorList>
    </citation>
    <scope>NUCLEOTIDE SEQUENCE</scope>
    <source>
        <strain evidence="6">02402/16</strain>
        <tissue evidence="6">Leaf</tissue>
    </source>
</reference>
<dbReference type="AlphaFoldDB" id="A0AAD8QP46"/>
<dbReference type="Pfam" id="PF02992">
    <property type="entry name" value="Transposase_21"/>
    <property type="match status" value="1"/>
</dbReference>
<dbReference type="Pfam" id="PF22486">
    <property type="entry name" value="MATH_2"/>
    <property type="match status" value="1"/>
</dbReference>
<dbReference type="SMART" id="SM00225">
    <property type="entry name" value="BTB"/>
    <property type="match status" value="1"/>
</dbReference>
<gene>
    <name evidence="6" type="ORF">QYE76_030123</name>
</gene>
<accession>A0AAD8QP46</accession>
<evidence type="ECO:0000256" key="2">
    <source>
        <dbReference type="ARBA" id="ARBA00010846"/>
    </source>
</evidence>
<dbReference type="Gene3D" id="3.30.710.10">
    <property type="entry name" value="Potassium Channel Kv1.1, Chain A"/>
    <property type="match status" value="1"/>
</dbReference>
<dbReference type="InterPro" id="IPR002083">
    <property type="entry name" value="MATH/TRAF_dom"/>
</dbReference>
<evidence type="ECO:0000313" key="6">
    <source>
        <dbReference type="EMBL" id="KAK1606450.1"/>
    </source>
</evidence>
<dbReference type="Proteomes" id="UP001231189">
    <property type="component" value="Unassembled WGS sequence"/>
</dbReference>
<dbReference type="PANTHER" id="PTHR26379:SF446">
    <property type="entry name" value="BTB_POZ AND MATH DOMAIN-CONTAINING PROTEIN 1"/>
    <property type="match status" value="1"/>
</dbReference>
<evidence type="ECO:0000256" key="1">
    <source>
        <dbReference type="ARBA" id="ARBA00004906"/>
    </source>
</evidence>
<dbReference type="EMBL" id="JAUUTY010000007">
    <property type="protein sequence ID" value="KAK1606450.1"/>
    <property type="molecule type" value="Genomic_DNA"/>
</dbReference>
<proteinExistence type="inferred from homology"/>
<feature type="region of interest" description="Disordered" evidence="3">
    <location>
        <begin position="71"/>
        <end position="104"/>
    </location>
</feature>